<sequence>MYYVDSQRTLTRRDSSLVFSKKSELDEEFDVKSTARGPSTIRLTTDDSAHASVVIRPKGSVQKELVTLMFESMLDSIVESWQILTPLKQDENLTKVEKTPSDLTSKKKKTIAKTSKTKKSRSKMEFNDFSNQNNPSNQVWWNGPDERVVIKFKNGNVYEGNISMKCMHGEGRFQWADGTIYLGHFKDNEINGKGLIKWKDDTWYEGDFSDNLRHGKGLYVDSRRQRCFLGDWHCGTKHGRGVMNYSETFKNSYDGQWNHNVRHGFGSREYSTTSGYKGEWDRYLREGKGLMIWPNHDFYSGEWKNGTMSGYGIYIWDAYNNNSLSLPSINIYRGFWVKGQRNGYGILNLGLGASSHYRGEFQNNKKNGTGKFVTNNGLVLQHKTLFLNDNLSDMAPEEDCCELLQQEKHCQEVEPFLFDICADHTIGLAYHVEEAIKNIDKGMEDRSKIINDYLESNMSQYRNELRRNTMPYDNTYPFSIEDFIDFEVDSLQKSLRCYETELKVIYYKYATIFNKEEINFTPVLIRFGLWQLFFDCNVHEKGLTLVEIDKIFHKNPQWLARTPHNPFEEIYFWQFLHSILSVATKLYALKELPKTKPDTLLSTALRQFIEKDVWPNVGRCKGRLSNAYINYIPLKGSYELYKAIGEPHTIRNFLCAIRRSMHILDDSEIKIIETSNETIPTGRNVFLFSDEITFVTDYHNFETNEEKVLLWESNEFKLLNFAQLSSKSILNIFSKIFPNLYDKNTNKIINLDIHMTFFEFFEVIISCAEESVAQNVMDAEFYTAN</sequence>
<reference evidence="10" key="2">
    <citation type="submission" date="2022-06" db="UniProtKB">
        <authorList>
            <consortium name="EnsemblMetazoa"/>
        </authorList>
    </citation>
    <scope>IDENTIFICATION</scope>
    <source>
        <strain evidence="10">p50T (Dazao)</strain>
    </source>
</reference>
<dbReference type="InterPro" id="IPR003409">
    <property type="entry name" value="MORN"/>
</dbReference>
<evidence type="ECO:0000256" key="5">
    <source>
        <dbReference type="ARBA" id="ARBA00022846"/>
    </source>
</evidence>
<evidence type="ECO:0000256" key="3">
    <source>
        <dbReference type="ARBA" id="ARBA00022490"/>
    </source>
</evidence>
<organism evidence="10 11">
    <name type="scientific">Bombyx mori</name>
    <name type="common">Silk moth</name>
    <dbReference type="NCBI Taxonomy" id="7091"/>
    <lineage>
        <taxon>Eukaryota</taxon>
        <taxon>Metazoa</taxon>
        <taxon>Ecdysozoa</taxon>
        <taxon>Arthropoda</taxon>
        <taxon>Hexapoda</taxon>
        <taxon>Insecta</taxon>
        <taxon>Pterygota</taxon>
        <taxon>Neoptera</taxon>
        <taxon>Endopterygota</taxon>
        <taxon>Lepidoptera</taxon>
        <taxon>Glossata</taxon>
        <taxon>Ditrysia</taxon>
        <taxon>Bombycoidea</taxon>
        <taxon>Bombycidae</taxon>
        <taxon>Bombycinae</taxon>
        <taxon>Bombyx</taxon>
    </lineage>
</organism>
<dbReference type="SMART" id="SM00698">
    <property type="entry name" value="MORN"/>
    <property type="match status" value="9"/>
</dbReference>
<evidence type="ECO:0000256" key="8">
    <source>
        <dbReference type="ARBA" id="ARBA00023273"/>
    </source>
</evidence>
<dbReference type="GO" id="GO:0005930">
    <property type="term" value="C:axoneme"/>
    <property type="evidence" value="ECO:0007669"/>
    <property type="project" value="UniProtKB-SubCell"/>
</dbReference>
<dbReference type="EnsemblMetazoa" id="XM_038010739.1">
    <property type="protein sequence ID" value="XP_037866667.1"/>
    <property type="gene ID" value="LOC119628472"/>
</dbReference>
<keyword evidence="11" id="KW-1185">Reference proteome</keyword>
<evidence type="ECO:0000256" key="7">
    <source>
        <dbReference type="ARBA" id="ARBA00023212"/>
    </source>
</evidence>
<evidence type="ECO:0000313" key="11">
    <source>
        <dbReference type="Proteomes" id="UP000005204"/>
    </source>
</evidence>
<dbReference type="Gene3D" id="2.20.110.10">
    <property type="entry name" value="Histone H3 K4-specific methyltransferase SET7/9 N-terminal domain"/>
    <property type="match status" value="2"/>
</dbReference>
<comment type="subcellular location">
    <subcellularLocation>
        <location evidence="1">Cell projection</location>
        <location evidence="1">Cilium</location>
        <location evidence="1">Flagellum</location>
    </subcellularLocation>
    <subcellularLocation>
        <location evidence="2">Cytoplasm</location>
        <location evidence="2">Cytoskeleton</location>
        <location evidence="2">Cilium axoneme</location>
    </subcellularLocation>
</comment>
<reference evidence="11" key="1">
    <citation type="journal article" date="2008" name="Insect Biochem. Mol. Biol.">
        <title>The genome of a lepidopteran model insect, the silkworm Bombyx mori.</title>
        <authorList>
            <consortium name="International Silkworm Genome Consortium"/>
        </authorList>
    </citation>
    <scope>NUCLEOTIDE SEQUENCE [LARGE SCALE GENOMIC DNA]</scope>
    <source>
        <strain evidence="11">p50T</strain>
    </source>
</reference>
<feature type="compositionally biased region" description="Basic residues" evidence="9">
    <location>
        <begin position="106"/>
        <end position="121"/>
    </location>
</feature>
<dbReference type="KEGG" id="bmor:119628472"/>
<dbReference type="AlphaFoldDB" id="A0A8R2QTA8"/>
<evidence type="ECO:0000313" key="10">
    <source>
        <dbReference type="EnsemblMetazoa" id="XP_037866667.1"/>
    </source>
</evidence>
<evidence type="ECO:0000256" key="6">
    <source>
        <dbReference type="ARBA" id="ARBA00023069"/>
    </source>
</evidence>
<evidence type="ECO:0000256" key="9">
    <source>
        <dbReference type="SAM" id="MobiDB-lite"/>
    </source>
</evidence>
<evidence type="ECO:0000256" key="2">
    <source>
        <dbReference type="ARBA" id="ARBA00004430"/>
    </source>
</evidence>
<dbReference type="PANTHER" id="PTHR46613:SF1">
    <property type="entry name" value="RADIAL SPOKE HEAD 10 HOMOLOG B-RELATED"/>
    <property type="match status" value="1"/>
</dbReference>
<name>A0A8R2QTA8_BOMMO</name>
<evidence type="ECO:0000256" key="1">
    <source>
        <dbReference type="ARBA" id="ARBA00004230"/>
    </source>
</evidence>
<dbReference type="GO" id="GO:0031514">
    <property type="term" value="C:motile cilium"/>
    <property type="evidence" value="ECO:0007669"/>
    <property type="project" value="UniProtKB-SubCell"/>
</dbReference>
<keyword evidence="7" id="KW-0206">Cytoskeleton</keyword>
<keyword evidence="6" id="KW-0969">Cilium</keyword>
<dbReference type="Proteomes" id="UP000005204">
    <property type="component" value="Unassembled WGS sequence"/>
</dbReference>
<dbReference type="SUPFAM" id="SSF82185">
    <property type="entry name" value="Histone H3 K4-specific methyltransferase SET7/9 N-terminal domain"/>
    <property type="match status" value="2"/>
</dbReference>
<feature type="region of interest" description="Disordered" evidence="9">
    <location>
        <begin position="96"/>
        <end position="140"/>
    </location>
</feature>
<dbReference type="PANTHER" id="PTHR46613">
    <property type="entry name" value="RADIAL SPOKE HEAD 10 HOMOLOG B-RELATED"/>
    <property type="match status" value="1"/>
</dbReference>
<dbReference type="Pfam" id="PF02493">
    <property type="entry name" value="MORN"/>
    <property type="match status" value="9"/>
</dbReference>
<protein>
    <submittedName>
        <fullName evidence="10">Uncharacterized protein</fullName>
    </submittedName>
</protein>
<evidence type="ECO:0000256" key="4">
    <source>
        <dbReference type="ARBA" id="ARBA00022737"/>
    </source>
</evidence>
<dbReference type="GeneID" id="119628472"/>
<keyword evidence="5" id="KW-0282">Flagellum</keyword>
<dbReference type="RefSeq" id="XP_037866667.1">
    <property type="nucleotide sequence ID" value="XM_038010739.2"/>
</dbReference>
<feature type="compositionally biased region" description="Polar residues" evidence="9">
    <location>
        <begin position="128"/>
        <end position="140"/>
    </location>
</feature>
<accession>A0A8R2QTA8</accession>
<keyword evidence="3" id="KW-0963">Cytoplasm</keyword>
<keyword evidence="4" id="KW-0677">Repeat</keyword>
<keyword evidence="8" id="KW-0966">Cell projection</keyword>
<proteinExistence type="predicted"/>